<dbReference type="Proteomes" id="UP000601108">
    <property type="component" value="Unassembled WGS sequence"/>
</dbReference>
<keyword evidence="3" id="KW-0560">Oxidoreductase</keyword>
<dbReference type="InterPro" id="IPR003723">
    <property type="entry name" value="Precorrin-6x_reduct"/>
</dbReference>
<keyword evidence="2" id="KW-0169">Cobalamin biosynthesis</keyword>
<comment type="pathway">
    <text evidence="1">Cofactor biosynthesis; adenosylcobalamin biosynthesis.</text>
</comment>
<evidence type="ECO:0000256" key="1">
    <source>
        <dbReference type="ARBA" id="ARBA00004953"/>
    </source>
</evidence>
<dbReference type="PANTHER" id="PTHR36925:SF1">
    <property type="entry name" value="COBALT-PRECORRIN-6A REDUCTASE"/>
    <property type="match status" value="1"/>
</dbReference>
<dbReference type="GO" id="GO:0016994">
    <property type="term" value="F:precorrin-6A reductase activity"/>
    <property type="evidence" value="ECO:0007669"/>
    <property type="project" value="InterPro"/>
</dbReference>
<dbReference type="RefSeq" id="WP_162143798.1">
    <property type="nucleotide sequence ID" value="NZ_BMWS01000002.1"/>
</dbReference>
<dbReference type="EMBL" id="BMWS01000002">
    <property type="protein sequence ID" value="GGX05041.1"/>
    <property type="molecule type" value="Genomic_DNA"/>
</dbReference>
<dbReference type="PROSITE" id="PS51014">
    <property type="entry name" value="COBK_CBIJ"/>
    <property type="match status" value="1"/>
</dbReference>
<sequence length="244" mass="28101">MRILVFGGTTEGKQVAKILDELEYPYYYSTKTKIEYKGKGIYVYGAMTMSFLENFCIQKKITHIINASHPFAVELHKTVSDISIVIPLIRFQRKFSPRVIDPKVFYVDSFEEAIQHFNKNKYSSLVALSGVQTIVKLKSYWKNHPTWFRILDRDSSRAIATEAGFPIANLLFGYPQSKEEEISLFTKLSPDAVFTKESGSNGRLEEKIEAALFLEIPIVILKRPKISNRYICIQTKEELIKELQ</sequence>
<keyword evidence="5" id="KW-1185">Reference proteome</keyword>
<evidence type="ECO:0000256" key="2">
    <source>
        <dbReference type="ARBA" id="ARBA00022573"/>
    </source>
</evidence>
<evidence type="ECO:0008006" key="6">
    <source>
        <dbReference type="Google" id="ProtNLM"/>
    </source>
</evidence>
<dbReference type="GO" id="GO:0009236">
    <property type="term" value="P:cobalamin biosynthetic process"/>
    <property type="evidence" value="ECO:0007669"/>
    <property type="project" value="UniProtKB-KW"/>
</dbReference>
<accession>A0A918JSZ3</accession>
<evidence type="ECO:0000313" key="4">
    <source>
        <dbReference type="EMBL" id="GGX05041.1"/>
    </source>
</evidence>
<comment type="caution">
    <text evidence="4">The sequence shown here is derived from an EMBL/GenBank/DDBJ whole genome shotgun (WGS) entry which is preliminary data.</text>
</comment>
<organism evidence="4 5">
    <name type="scientific">Aquimarina muelleri</name>
    <dbReference type="NCBI Taxonomy" id="279356"/>
    <lineage>
        <taxon>Bacteria</taxon>
        <taxon>Pseudomonadati</taxon>
        <taxon>Bacteroidota</taxon>
        <taxon>Flavobacteriia</taxon>
        <taxon>Flavobacteriales</taxon>
        <taxon>Flavobacteriaceae</taxon>
        <taxon>Aquimarina</taxon>
    </lineage>
</organism>
<proteinExistence type="predicted"/>
<name>A0A918JSZ3_9FLAO</name>
<gene>
    <name evidence="4" type="ORF">GCM10007384_03410</name>
</gene>
<dbReference type="Pfam" id="PF02571">
    <property type="entry name" value="CbiJ"/>
    <property type="match status" value="1"/>
</dbReference>
<evidence type="ECO:0000256" key="3">
    <source>
        <dbReference type="ARBA" id="ARBA00023002"/>
    </source>
</evidence>
<reference evidence="4 5" key="1">
    <citation type="journal article" date="2014" name="Int. J. Syst. Evol. Microbiol.">
        <title>Complete genome sequence of Corynebacterium casei LMG S-19264T (=DSM 44701T), isolated from a smear-ripened cheese.</title>
        <authorList>
            <consortium name="US DOE Joint Genome Institute (JGI-PGF)"/>
            <person name="Walter F."/>
            <person name="Albersmeier A."/>
            <person name="Kalinowski J."/>
            <person name="Ruckert C."/>
        </authorList>
    </citation>
    <scope>NUCLEOTIDE SEQUENCE [LARGE SCALE GENOMIC DNA]</scope>
    <source>
        <strain evidence="4 5">KCTC 12285</strain>
    </source>
</reference>
<evidence type="ECO:0000313" key="5">
    <source>
        <dbReference type="Proteomes" id="UP000601108"/>
    </source>
</evidence>
<protein>
    <recommendedName>
        <fullName evidence="6">Precorrin-6A/cobalt-precorrin-6A reductase</fullName>
    </recommendedName>
</protein>
<dbReference type="PANTHER" id="PTHR36925">
    <property type="entry name" value="COBALT-PRECORRIN-6A REDUCTASE"/>
    <property type="match status" value="1"/>
</dbReference>
<dbReference type="AlphaFoldDB" id="A0A918JSZ3"/>